<dbReference type="Proteomes" id="UP000275385">
    <property type="component" value="Unassembled WGS sequence"/>
</dbReference>
<sequence>MPSTTTSDLLLPHVSESKRATVAGTPPPEYDEEGTQRHILPVGPAESEPDSAPAFEQMVDARLAHLEAHLTRIEAVLLDLYEQFRTSNQTPDGRRSLQHICRRARLARQRTIAGFRVIALWVSKQCLRLAISCYRASGALFRFSGDTLMADRTANIVKELRERLRTSYPPAFS</sequence>
<comment type="caution">
    <text evidence="2">The sequence shown here is derived from an EMBL/GenBank/DDBJ whole genome shotgun (WGS) entry which is preliminary data.</text>
</comment>
<keyword evidence="3" id="KW-1185">Reference proteome</keyword>
<feature type="region of interest" description="Disordered" evidence="1">
    <location>
        <begin position="1"/>
        <end position="51"/>
    </location>
</feature>
<accession>A0A420Y1M4</accession>
<proteinExistence type="predicted"/>
<gene>
    <name evidence="2" type="ORF">DL546_003788</name>
</gene>
<evidence type="ECO:0000313" key="2">
    <source>
        <dbReference type="EMBL" id="RKU41817.1"/>
    </source>
</evidence>
<protein>
    <submittedName>
        <fullName evidence="2">Uncharacterized protein</fullName>
    </submittedName>
</protein>
<evidence type="ECO:0000256" key="1">
    <source>
        <dbReference type="SAM" id="MobiDB-lite"/>
    </source>
</evidence>
<evidence type="ECO:0000313" key="3">
    <source>
        <dbReference type="Proteomes" id="UP000275385"/>
    </source>
</evidence>
<dbReference type="EMBL" id="QVQW01000067">
    <property type="protein sequence ID" value="RKU41817.1"/>
    <property type="molecule type" value="Genomic_DNA"/>
</dbReference>
<organism evidence="2 3">
    <name type="scientific">Coniochaeta pulveracea</name>
    <dbReference type="NCBI Taxonomy" id="177199"/>
    <lineage>
        <taxon>Eukaryota</taxon>
        <taxon>Fungi</taxon>
        <taxon>Dikarya</taxon>
        <taxon>Ascomycota</taxon>
        <taxon>Pezizomycotina</taxon>
        <taxon>Sordariomycetes</taxon>
        <taxon>Sordariomycetidae</taxon>
        <taxon>Coniochaetales</taxon>
        <taxon>Coniochaetaceae</taxon>
        <taxon>Coniochaeta</taxon>
    </lineage>
</organism>
<name>A0A420Y1M4_9PEZI</name>
<reference evidence="2 3" key="1">
    <citation type="submission" date="2018-08" db="EMBL/GenBank/DDBJ databases">
        <title>Draft genome of the lignicolous fungus Coniochaeta pulveracea.</title>
        <authorList>
            <person name="Borstlap C.J."/>
            <person name="De Witt R.N."/>
            <person name="Botha A."/>
            <person name="Volschenk H."/>
        </authorList>
    </citation>
    <scope>NUCLEOTIDE SEQUENCE [LARGE SCALE GENOMIC DNA]</scope>
    <source>
        <strain evidence="2 3">CAB683</strain>
    </source>
</reference>
<dbReference type="AlphaFoldDB" id="A0A420Y1M4"/>